<dbReference type="GO" id="GO:0005886">
    <property type="term" value="C:plasma membrane"/>
    <property type="evidence" value="ECO:0007669"/>
    <property type="project" value="TreeGrafter"/>
</dbReference>
<keyword evidence="11" id="KW-1185">Reference proteome</keyword>
<dbReference type="Proteomes" id="UP001221898">
    <property type="component" value="Unassembled WGS sequence"/>
</dbReference>
<name>A0AAD7R1F1_9TELE</name>
<dbReference type="PANTHER" id="PTHR11309:SF34">
    <property type="entry name" value="FRIZZLED-2"/>
    <property type="match status" value="1"/>
</dbReference>
<proteinExistence type="inferred from homology"/>
<dbReference type="SMART" id="SM01330">
    <property type="entry name" value="Frizzled"/>
    <property type="match status" value="1"/>
</dbReference>
<organism evidence="10 11">
    <name type="scientific">Aldrovandia affinis</name>
    <dbReference type="NCBI Taxonomy" id="143900"/>
    <lineage>
        <taxon>Eukaryota</taxon>
        <taxon>Metazoa</taxon>
        <taxon>Chordata</taxon>
        <taxon>Craniata</taxon>
        <taxon>Vertebrata</taxon>
        <taxon>Euteleostomi</taxon>
        <taxon>Actinopterygii</taxon>
        <taxon>Neopterygii</taxon>
        <taxon>Teleostei</taxon>
        <taxon>Notacanthiformes</taxon>
        <taxon>Halosauridae</taxon>
        <taxon>Aldrovandia</taxon>
    </lineage>
</organism>
<reference evidence="10" key="1">
    <citation type="journal article" date="2023" name="Science">
        <title>Genome structures resolve the early diversification of teleost fishes.</title>
        <authorList>
            <person name="Parey E."/>
            <person name="Louis A."/>
            <person name="Montfort J."/>
            <person name="Bouchez O."/>
            <person name="Roques C."/>
            <person name="Iampietro C."/>
            <person name="Lluch J."/>
            <person name="Castinel A."/>
            <person name="Donnadieu C."/>
            <person name="Desvignes T."/>
            <person name="Floi Bucao C."/>
            <person name="Jouanno E."/>
            <person name="Wen M."/>
            <person name="Mejri S."/>
            <person name="Dirks R."/>
            <person name="Jansen H."/>
            <person name="Henkel C."/>
            <person name="Chen W.J."/>
            <person name="Zahm M."/>
            <person name="Cabau C."/>
            <person name="Klopp C."/>
            <person name="Thompson A.W."/>
            <person name="Robinson-Rechavi M."/>
            <person name="Braasch I."/>
            <person name="Lecointre G."/>
            <person name="Bobe J."/>
            <person name="Postlethwait J.H."/>
            <person name="Berthelot C."/>
            <person name="Roest Crollius H."/>
            <person name="Guiguen Y."/>
        </authorList>
    </citation>
    <scope>NUCLEOTIDE SEQUENCE</scope>
    <source>
        <strain evidence="10">NC1722</strain>
    </source>
</reference>
<dbReference type="GO" id="GO:0060070">
    <property type="term" value="P:canonical Wnt signaling pathway"/>
    <property type="evidence" value="ECO:0007669"/>
    <property type="project" value="TreeGrafter"/>
</dbReference>
<dbReference type="GO" id="GO:0042813">
    <property type="term" value="F:Wnt receptor activity"/>
    <property type="evidence" value="ECO:0007669"/>
    <property type="project" value="TreeGrafter"/>
</dbReference>
<evidence type="ECO:0000259" key="9">
    <source>
        <dbReference type="PROSITE" id="PS50261"/>
    </source>
</evidence>
<dbReference type="InterPro" id="IPR000539">
    <property type="entry name" value="Frizzled/Smoothened_7TM"/>
</dbReference>
<evidence type="ECO:0000256" key="6">
    <source>
        <dbReference type="ARBA" id="ARBA00023136"/>
    </source>
</evidence>
<feature type="transmembrane region" description="Helical" evidence="8">
    <location>
        <begin position="39"/>
        <end position="59"/>
    </location>
</feature>
<feature type="transmembrane region" description="Helical" evidence="8">
    <location>
        <begin position="80"/>
        <end position="99"/>
    </location>
</feature>
<dbReference type="Gene3D" id="1.20.1070.10">
    <property type="entry name" value="Rhodopsin 7-helix transmembrane proteins"/>
    <property type="match status" value="2"/>
</dbReference>
<comment type="caution">
    <text evidence="10">The sequence shown here is derived from an EMBL/GenBank/DDBJ whole genome shotgun (WGS) entry which is preliminary data.</text>
</comment>
<dbReference type="GO" id="GO:0017147">
    <property type="term" value="F:Wnt-protein binding"/>
    <property type="evidence" value="ECO:0007669"/>
    <property type="project" value="TreeGrafter"/>
</dbReference>
<protein>
    <recommendedName>
        <fullName evidence="9">G-protein coupled receptors family 2 profile 2 domain-containing protein</fullName>
    </recommendedName>
</protein>
<feature type="domain" description="G-protein coupled receptors family 2 profile 2" evidence="9">
    <location>
        <begin position="1"/>
        <end position="99"/>
    </location>
</feature>
<evidence type="ECO:0000256" key="1">
    <source>
        <dbReference type="ARBA" id="ARBA00004141"/>
    </source>
</evidence>
<keyword evidence="3" id="KW-0217">Developmental protein</keyword>
<dbReference type="GO" id="GO:0035567">
    <property type="term" value="P:non-canonical Wnt signaling pathway"/>
    <property type="evidence" value="ECO:0007669"/>
    <property type="project" value="TreeGrafter"/>
</dbReference>
<gene>
    <name evidence="10" type="ORF">AAFF_G00089680</name>
</gene>
<keyword evidence="4 8" id="KW-0812">Transmembrane</keyword>
<evidence type="ECO:0000313" key="10">
    <source>
        <dbReference type="EMBL" id="KAJ8355157.1"/>
    </source>
</evidence>
<dbReference type="AlphaFoldDB" id="A0AAD7R1F1"/>
<dbReference type="PROSITE" id="PS50261">
    <property type="entry name" value="G_PROTEIN_RECEP_F2_4"/>
    <property type="match status" value="1"/>
</dbReference>
<evidence type="ECO:0000256" key="2">
    <source>
        <dbReference type="ARBA" id="ARBA00008077"/>
    </source>
</evidence>
<comment type="subcellular location">
    <subcellularLocation>
        <location evidence="1">Membrane</location>
        <topology evidence="1">Multi-pass membrane protein</topology>
    </subcellularLocation>
</comment>
<dbReference type="PRINTS" id="PR00489">
    <property type="entry name" value="FRIZZLED"/>
</dbReference>
<dbReference type="InterPro" id="IPR017981">
    <property type="entry name" value="GPCR_2-like_7TM"/>
</dbReference>
<evidence type="ECO:0000256" key="3">
    <source>
        <dbReference type="ARBA" id="ARBA00022473"/>
    </source>
</evidence>
<evidence type="ECO:0000256" key="5">
    <source>
        <dbReference type="ARBA" id="ARBA00022989"/>
    </source>
</evidence>
<keyword evidence="5 8" id="KW-1133">Transmembrane helix</keyword>
<accession>A0AAD7R1F1</accession>
<keyword evidence="6 8" id="KW-0472">Membrane</keyword>
<evidence type="ECO:0000313" key="11">
    <source>
        <dbReference type="Proteomes" id="UP001221898"/>
    </source>
</evidence>
<sequence>MLYFFSMAQLHMVGHTRLLVPGSRHEVGVTRPLNPNSQYFHLAAWAVPAVKTISILAMGQIDGDMLSGVCLAGLNNLDPLRGFVLAPLFVYLFIGTSFLPGCLPSCTACPPPSSCFYEQAFRAKALERSWISQNCKGLAFPCPPQYTQRTPDFTVYMIKHLNTLIVGITSGFWIWSGKTLQS</sequence>
<dbReference type="PANTHER" id="PTHR11309">
    <property type="entry name" value="FRIZZLED"/>
    <property type="match status" value="1"/>
</dbReference>
<keyword evidence="7" id="KW-0675">Receptor</keyword>
<dbReference type="EMBL" id="JAINUG010001575">
    <property type="protein sequence ID" value="KAJ8355157.1"/>
    <property type="molecule type" value="Genomic_DNA"/>
</dbReference>
<evidence type="ECO:0000256" key="4">
    <source>
        <dbReference type="ARBA" id="ARBA00022692"/>
    </source>
</evidence>
<dbReference type="Pfam" id="PF01534">
    <property type="entry name" value="Frizzled"/>
    <property type="match status" value="2"/>
</dbReference>
<evidence type="ECO:0000256" key="7">
    <source>
        <dbReference type="ARBA" id="ARBA00023170"/>
    </source>
</evidence>
<comment type="similarity">
    <text evidence="2">Belongs to the G-protein coupled receptor Fz/Smo family.</text>
</comment>
<evidence type="ECO:0000256" key="8">
    <source>
        <dbReference type="SAM" id="Phobius"/>
    </source>
</evidence>
<dbReference type="InterPro" id="IPR015526">
    <property type="entry name" value="Frizzled/SFRP"/>
</dbReference>